<evidence type="ECO:0000256" key="6">
    <source>
        <dbReference type="ARBA" id="ARBA00022989"/>
    </source>
</evidence>
<reference evidence="10" key="1">
    <citation type="submission" date="2020-05" db="EMBL/GenBank/DDBJ databases">
        <authorList>
            <person name="Chiriac C."/>
            <person name="Salcher M."/>
            <person name="Ghai R."/>
            <person name="Kavagutti S V."/>
        </authorList>
    </citation>
    <scope>NUCLEOTIDE SEQUENCE</scope>
</reference>
<gene>
    <name evidence="9" type="ORF">UFOPK2342_00758</name>
    <name evidence="10" type="ORF">UFOPK2423_00729</name>
    <name evidence="11" type="ORF">UFOPK3266_00241</name>
    <name evidence="12" type="ORF">UFOPK4367_00980</name>
</gene>
<feature type="transmembrane region" description="Helical" evidence="8">
    <location>
        <begin position="235"/>
        <end position="254"/>
    </location>
</feature>
<keyword evidence="5" id="KW-0862">Zinc</keyword>
<feature type="transmembrane region" description="Helical" evidence="8">
    <location>
        <begin position="178"/>
        <end position="198"/>
    </location>
</feature>
<comment type="subcellular location">
    <subcellularLocation>
        <location evidence="1">Cell membrane</location>
        <topology evidence="1">Multi-pass membrane protein</topology>
    </subcellularLocation>
</comment>
<evidence type="ECO:0000256" key="7">
    <source>
        <dbReference type="ARBA" id="ARBA00023136"/>
    </source>
</evidence>
<dbReference type="GO" id="GO:0005886">
    <property type="term" value="C:plasma membrane"/>
    <property type="evidence" value="ECO:0007669"/>
    <property type="project" value="UniProtKB-SubCell"/>
</dbReference>
<feature type="transmembrane region" description="Helical" evidence="8">
    <location>
        <begin position="6"/>
        <end position="31"/>
    </location>
</feature>
<feature type="transmembrane region" description="Helical" evidence="8">
    <location>
        <begin position="142"/>
        <end position="166"/>
    </location>
</feature>
<organism evidence="10">
    <name type="scientific">freshwater metagenome</name>
    <dbReference type="NCBI Taxonomy" id="449393"/>
    <lineage>
        <taxon>unclassified sequences</taxon>
        <taxon>metagenomes</taxon>
        <taxon>ecological metagenomes</taxon>
    </lineage>
</organism>
<feature type="transmembrane region" description="Helical" evidence="8">
    <location>
        <begin position="69"/>
        <end position="88"/>
    </location>
</feature>
<dbReference type="InterPro" id="IPR003689">
    <property type="entry name" value="ZIP"/>
</dbReference>
<evidence type="ECO:0000256" key="4">
    <source>
        <dbReference type="ARBA" id="ARBA00022692"/>
    </source>
</evidence>
<keyword evidence="4 8" id="KW-0812">Transmembrane</keyword>
<dbReference type="EMBL" id="CAEZXB010000011">
    <property type="protein sequence ID" value="CAB4675711.1"/>
    <property type="molecule type" value="Genomic_DNA"/>
</dbReference>
<dbReference type="PANTHER" id="PTHR11040:SF211">
    <property type="entry name" value="ZINC TRANSPORTER ZIP11"/>
    <property type="match status" value="1"/>
</dbReference>
<evidence type="ECO:0000256" key="2">
    <source>
        <dbReference type="ARBA" id="ARBA00006939"/>
    </source>
</evidence>
<accession>A0A6J6PAE2</accession>
<keyword evidence="7 8" id="KW-0472">Membrane</keyword>
<evidence type="ECO:0000313" key="9">
    <source>
        <dbReference type="EMBL" id="CAB4675711.1"/>
    </source>
</evidence>
<comment type="similarity">
    <text evidence="2">Belongs to the ZIP transporter (TC 2.A.5) family.</text>
</comment>
<evidence type="ECO:0000313" key="10">
    <source>
        <dbReference type="EMBL" id="CAB4693498.1"/>
    </source>
</evidence>
<feature type="transmembrane region" description="Helical" evidence="8">
    <location>
        <begin position="204"/>
        <end position="223"/>
    </location>
</feature>
<dbReference type="EMBL" id="CAFBRC010000062">
    <property type="protein sequence ID" value="CAB5076399.1"/>
    <property type="molecule type" value="Genomic_DNA"/>
</dbReference>
<dbReference type="GO" id="GO:0005385">
    <property type="term" value="F:zinc ion transmembrane transporter activity"/>
    <property type="evidence" value="ECO:0007669"/>
    <property type="project" value="TreeGrafter"/>
</dbReference>
<dbReference type="EMBL" id="CAEZXN010000013">
    <property type="protein sequence ID" value="CAB4693498.1"/>
    <property type="molecule type" value="Genomic_DNA"/>
</dbReference>
<keyword evidence="3" id="KW-1003">Cell membrane</keyword>
<dbReference type="AlphaFoldDB" id="A0A6J6PAE2"/>
<evidence type="ECO:0000256" key="5">
    <source>
        <dbReference type="ARBA" id="ARBA00022833"/>
    </source>
</evidence>
<name>A0A6J6PAE2_9ZZZZ</name>
<feature type="transmembrane region" description="Helical" evidence="8">
    <location>
        <begin position="115"/>
        <end position="136"/>
    </location>
</feature>
<evidence type="ECO:0000256" key="3">
    <source>
        <dbReference type="ARBA" id="ARBA00022475"/>
    </source>
</evidence>
<evidence type="ECO:0000313" key="12">
    <source>
        <dbReference type="EMBL" id="CAB5076399.1"/>
    </source>
</evidence>
<sequence length="256" mass="27005">MIPIINSLILMAILVALSTVLATAFGGFLALRSRDRMHLLLGLSAGLLLGLVAFDLIPEVLELNTNHLAGIPTPMVAFVVGFLALHMMERFFGSHEPADSDYGDDHSHTHLSTGLVGAGAMVIHVFLDGVGVGLAFQVSNSVGFAVAIAVISHAFTDGLNTVMLLIRSGHWRKKAIALLAFDGAARVLGATIGTYLTLSEPLLGIYLALFAGFLVYLSTSHVLPEAHSNHPSRWTLLATLLGVVIMFGIVSLGSSA</sequence>
<dbReference type="PANTHER" id="PTHR11040">
    <property type="entry name" value="ZINC/IRON TRANSPORTER"/>
    <property type="match status" value="1"/>
</dbReference>
<protein>
    <submittedName>
        <fullName evidence="10">Unannotated protein</fullName>
    </submittedName>
</protein>
<keyword evidence="6 8" id="KW-1133">Transmembrane helix</keyword>
<evidence type="ECO:0000313" key="11">
    <source>
        <dbReference type="EMBL" id="CAB4840810.1"/>
    </source>
</evidence>
<dbReference type="EMBL" id="CAFBAA010000003">
    <property type="protein sequence ID" value="CAB4840810.1"/>
    <property type="molecule type" value="Genomic_DNA"/>
</dbReference>
<dbReference type="Pfam" id="PF02535">
    <property type="entry name" value="Zip"/>
    <property type="match status" value="1"/>
</dbReference>
<evidence type="ECO:0000256" key="1">
    <source>
        <dbReference type="ARBA" id="ARBA00004651"/>
    </source>
</evidence>
<proteinExistence type="inferred from homology"/>
<feature type="transmembrane region" description="Helical" evidence="8">
    <location>
        <begin position="38"/>
        <end position="57"/>
    </location>
</feature>
<evidence type="ECO:0000256" key="8">
    <source>
        <dbReference type="SAM" id="Phobius"/>
    </source>
</evidence>